<sequence>MNRYAPGSRLTLHQNKNERALEAVHPQTGAHRFNLTLRRAG</sequence>
<evidence type="ECO:0000313" key="2">
    <source>
        <dbReference type="Proteomes" id="UP000064967"/>
    </source>
</evidence>
<dbReference type="KEGG" id="llu:AKJ09_04586"/>
<reference evidence="1 2" key="1">
    <citation type="submission" date="2015-08" db="EMBL/GenBank/DDBJ databases">
        <authorList>
            <person name="Babu N.S."/>
            <person name="Beckwith C.J."/>
            <person name="Beseler K.G."/>
            <person name="Brison A."/>
            <person name="Carone J.V."/>
            <person name="Caskin T.P."/>
            <person name="Diamond M."/>
            <person name="Durham M.E."/>
            <person name="Foxe J.M."/>
            <person name="Go M."/>
            <person name="Henderson B.A."/>
            <person name="Jones I.B."/>
            <person name="McGettigan J.A."/>
            <person name="Micheletti S.J."/>
            <person name="Nasrallah M.E."/>
            <person name="Ortiz D."/>
            <person name="Piller C.R."/>
            <person name="Privatt S.R."/>
            <person name="Schneider S.L."/>
            <person name="Sharp S."/>
            <person name="Smith T.C."/>
            <person name="Stanton J.D."/>
            <person name="Ullery H.E."/>
            <person name="Wilson R.J."/>
            <person name="Serrano M.G."/>
            <person name="Buck G."/>
            <person name="Lee V."/>
            <person name="Wang Y."/>
            <person name="Carvalho R."/>
            <person name="Voegtly L."/>
            <person name="Shi R."/>
            <person name="Duckworth R."/>
            <person name="Johnson A."/>
            <person name="Loviza R."/>
            <person name="Walstead R."/>
            <person name="Shah Z."/>
            <person name="Kiflezghi M."/>
            <person name="Wade K."/>
            <person name="Ball S.L."/>
            <person name="Bradley K.W."/>
            <person name="Asai D.J."/>
            <person name="Bowman C.A."/>
            <person name="Russell D.A."/>
            <person name="Pope W.H."/>
            <person name="Jacobs-Sera D."/>
            <person name="Hendrix R.W."/>
            <person name="Hatfull G.F."/>
        </authorList>
    </citation>
    <scope>NUCLEOTIDE SEQUENCE [LARGE SCALE GENOMIC DNA]</scope>
    <source>
        <strain evidence="1 2">DSM 27648</strain>
    </source>
</reference>
<dbReference type="AlphaFoldDB" id="A0A0K1PWM9"/>
<evidence type="ECO:0000313" key="1">
    <source>
        <dbReference type="EMBL" id="AKU97922.1"/>
    </source>
</evidence>
<gene>
    <name evidence="1" type="ORF">AKJ09_04586</name>
</gene>
<dbReference type="EMBL" id="CP012333">
    <property type="protein sequence ID" value="AKU97922.1"/>
    <property type="molecule type" value="Genomic_DNA"/>
</dbReference>
<organism evidence="1 2">
    <name type="scientific">Labilithrix luteola</name>
    <dbReference type="NCBI Taxonomy" id="1391654"/>
    <lineage>
        <taxon>Bacteria</taxon>
        <taxon>Pseudomonadati</taxon>
        <taxon>Myxococcota</taxon>
        <taxon>Polyangia</taxon>
        <taxon>Polyangiales</taxon>
        <taxon>Labilitrichaceae</taxon>
        <taxon>Labilithrix</taxon>
    </lineage>
</organism>
<keyword evidence="2" id="KW-1185">Reference proteome</keyword>
<dbReference type="STRING" id="1391654.AKJ09_04586"/>
<protein>
    <submittedName>
        <fullName evidence="1">Uncharacterized protein</fullName>
    </submittedName>
</protein>
<dbReference type="Proteomes" id="UP000064967">
    <property type="component" value="Chromosome"/>
</dbReference>
<accession>A0A0K1PWM9</accession>
<proteinExistence type="predicted"/>
<name>A0A0K1PWM9_9BACT</name>